<dbReference type="EMBL" id="UOFM01000513">
    <property type="protein sequence ID" value="VAW83121.1"/>
    <property type="molecule type" value="Genomic_DNA"/>
</dbReference>
<name>A0A3B0YUM5_9ZZZZ</name>
<proteinExistence type="predicted"/>
<evidence type="ECO:0000313" key="1">
    <source>
        <dbReference type="EMBL" id="VAW83121.1"/>
    </source>
</evidence>
<organism evidence="1">
    <name type="scientific">hydrothermal vent metagenome</name>
    <dbReference type="NCBI Taxonomy" id="652676"/>
    <lineage>
        <taxon>unclassified sequences</taxon>
        <taxon>metagenomes</taxon>
        <taxon>ecological metagenomes</taxon>
    </lineage>
</organism>
<accession>A0A3B0YUM5</accession>
<protein>
    <submittedName>
        <fullName evidence="1">Uncharacterized protein</fullName>
    </submittedName>
</protein>
<dbReference type="AlphaFoldDB" id="A0A3B0YUM5"/>
<gene>
    <name evidence="1" type="ORF">MNBD_GAMMA14-728</name>
</gene>
<sequence>MTMDNKSLNKKVVLIYTRCEKTPASLTVYMDSLELALQTAGAEVERLDLNASPDILLDHLEAGALPVVIKKGS</sequence>
<reference evidence="1" key="1">
    <citation type="submission" date="2018-06" db="EMBL/GenBank/DDBJ databases">
        <authorList>
            <person name="Zhirakovskaya E."/>
        </authorList>
    </citation>
    <scope>NUCLEOTIDE SEQUENCE</scope>
</reference>